<dbReference type="PANTHER" id="PTHR34858">
    <property type="entry name" value="CYSO-CYSTEINE PEPTIDASE"/>
    <property type="match status" value="1"/>
</dbReference>
<accession>A0A9D7SSE3</accession>
<dbReference type="InterPro" id="IPR051929">
    <property type="entry name" value="VirAsm_ModProt"/>
</dbReference>
<evidence type="ECO:0000259" key="6">
    <source>
        <dbReference type="PROSITE" id="PS50249"/>
    </source>
</evidence>
<dbReference type="InterPro" id="IPR000555">
    <property type="entry name" value="JAMM/MPN+_dom"/>
</dbReference>
<comment type="caution">
    <text evidence="7">The sequence shown here is derived from an EMBL/GenBank/DDBJ whole genome shotgun (WGS) entry which is preliminary data.</text>
</comment>
<dbReference type="CDD" id="cd08070">
    <property type="entry name" value="MPN_like"/>
    <property type="match status" value="1"/>
</dbReference>
<evidence type="ECO:0000256" key="5">
    <source>
        <dbReference type="ARBA" id="ARBA00023049"/>
    </source>
</evidence>
<dbReference type="GO" id="GO:0006508">
    <property type="term" value="P:proteolysis"/>
    <property type="evidence" value="ECO:0007669"/>
    <property type="project" value="UniProtKB-KW"/>
</dbReference>
<proteinExistence type="predicted"/>
<dbReference type="GO" id="GO:0008235">
    <property type="term" value="F:metalloexopeptidase activity"/>
    <property type="evidence" value="ECO:0007669"/>
    <property type="project" value="TreeGrafter"/>
</dbReference>
<keyword evidence="5" id="KW-0482">Metalloprotease</keyword>
<dbReference type="Gene3D" id="3.40.140.10">
    <property type="entry name" value="Cytidine Deaminase, domain 2"/>
    <property type="match status" value="1"/>
</dbReference>
<sequence length="169" mass="19029">MTTTIEIEILEAIQSQLESAYPHEACGFILGHEHKGKRRITKSIEVENISTENQRRRFIIDPLDYMKVEKLALKEGLSLLGIYHSHPDHPAIPSIHDLEFAQPYFSYFIHSINSGKLTDTRSYRLQNGKFVEENLSVTENKNSVAPDAIIIKTIADRTQQLPLSGGGGV</sequence>
<keyword evidence="2" id="KW-0479">Metal-binding</keyword>
<protein>
    <submittedName>
        <fullName evidence="7">M67 family metallopeptidase</fullName>
    </submittedName>
</protein>
<organism evidence="7 8">
    <name type="scientific">Candidatus Opimibacter skivensis</name>
    <dbReference type="NCBI Taxonomy" id="2982028"/>
    <lineage>
        <taxon>Bacteria</taxon>
        <taxon>Pseudomonadati</taxon>
        <taxon>Bacteroidota</taxon>
        <taxon>Saprospiria</taxon>
        <taxon>Saprospirales</taxon>
        <taxon>Saprospiraceae</taxon>
        <taxon>Candidatus Opimibacter</taxon>
    </lineage>
</organism>
<gene>
    <name evidence="7" type="ORF">IPP15_07300</name>
</gene>
<dbReference type="Proteomes" id="UP000808337">
    <property type="component" value="Unassembled WGS sequence"/>
</dbReference>
<dbReference type="Pfam" id="PF14464">
    <property type="entry name" value="Prok-JAB"/>
    <property type="match status" value="1"/>
</dbReference>
<evidence type="ECO:0000313" key="7">
    <source>
        <dbReference type="EMBL" id="MBK9982217.1"/>
    </source>
</evidence>
<dbReference type="PANTHER" id="PTHR34858:SF1">
    <property type="entry name" value="CYSO-CYSTEINE PEPTIDASE"/>
    <property type="match status" value="1"/>
</dbReference>
<keyword evidence="4" id="KW-0862">Zinc</keyword>
<dbReference type="EMBL" id="JADKGY010000005">
    <property type="protein sequence ID" value="MBK9982217.1"/>
    <property type="molecule type" value="Genomic_DNA"/>
</dbReference>
<dbReference type="InterPro" id="IPR037518">
    <property type="entry name" value="MPN"/>
</dbReference>
<evidence type="ECO:0000256" key="1">
    <source>
        <dbReference type="ARBA" id="ARBA00022670"/>
    </source>
</evidence>
<keyword evidence="3" id="KW-0378">Hydrolase</keyword>
<dbReference type="PROSITE" id="PS50249">
    <property type="entry name" value="MPN"/>
    <property type="match status" value="1"/>
</dbReference>
<name>A0A9D7SSE3_9BACT</name>
<keyword evidence="1" id="KW-0645">Protease</keyword>
<reference evidence="7 8" key="1">
    <citation type="submission" date="2020-10" db="EMBL/GenBank/DDBJ databases">
        <title>Connecting structure to function with the recovery of over 1000 high-quality activated sludge metagenome-assembled genomes encoding full-length rRNA genes using long-read sequencing.</title>
        <authorList>
            <person name="Singleton C.M."/>
            <person name="Petriglieri F."/>
            <person name="Kristensen J.M."/>
            <person name="Kirkegaard R.H."/>
            <person name="Michaelsen T.Y."/>
            <person name="Andersen M.H."/>
            <person name="Karst S.M."/>
            <person name="Dueholm M.S."/>
            <person name="Nielsen P.H."/>
            <person name="Albertsen M."/>
        </authorList>
    </citation>
    <scope>NUCLEOTIDE SEQUENCE [LARGE SCALE GENOMIC DNA]</scope>
    <source>
        <strain evidence="7">Ribe_18-Q3-R11-54_MAXAC.273</strain>
    </source>
</reference>
<dbReference type="GO" id="GO:0008270">
    <property type="term" value="F:zinc ion binding"/>
    <property type="evidence" value="ECO:0007669"/>
    <property type="project" value="TreeGrafter"/>
</dbReference>
<evidence type="ECO:0000256" key="4">
    <source>
        <dbReference type="ARBA" id="ARBA00022833"/>
    </source>
</evidence>
<dbReference type="SMART" id="SM00232">
    <property type="entry name" value="JAB_MPN"/>
    <property type="match status" value="1"/>
</dbReference>
<dbReference type="SUPFAM" id="SSF102712">
    <property type="entry name" value="JAB1/MPN domain"/>
    <property type="match status" value="1"/>
</dbReference>
<dbReference type="AlphaFoldDB" id="A0A9D7SSE3"/>
<evidence type="ECO:0000256" key="2">
    <source>
        <dbReference type="ARBA" id="ARBA00022723"/>
    </source>
</evidence>
<dbReference type="InterPro" id="IPR028090">
    <property type="entry name" value="JAB_dom_prok"/>
</dbReference>
<evidence type="ECO:0000256" key="3">
    <source>
        <dbReference type="ARBA" id="ARBA00022801"/>
    </source>
</evidence>
<evidence type="ECO:0000313" key="8">
    <source>
        <dbReference type="Proteomes" id="UP000808337"/>
    </source>
</evidence>
<dbReference type="FunFam" id="3.40.140.10:FF:000085">
    <property type="entry name" value="Mov34/MPN/PAD-1 family protein"/>
    <property type="match status" value="1"/>
</dbReference>
<feature type="domain" description="MPN" evidence="6">
    <location>
        <begin position="2"/>
        <end position="136"/>
    </location>
</feature>